<dbReference type="STRING" id="1344416.A0A139AB30"/>
<keyword evidence="7" id="KW-0546">Nucleotide metabolism</keyword>
<name>A0A139AB30_GONPJ</name>
<evidence type="ECO:0000256" key="5">
    <source>
        <dbReference type="ARBA" id="ARBA00022801"/>
    </source>
</evidence>
<evidence type="ECO:0000313" key="14">
    <source>
        <dbReference type="Proteomes" id="UP000070544"/>
    </source>
</evidence>
<comment type="catalytic activity">
    <reaction evidence="11">
        <text>XTP + H2O = XDP + phosphate + H(+)</text>
        <dbReference type="Rhea" id="RHEA:28406"/>
        <dbReference type="ChEBI" id="CHEBI:15377"/>
        <dbReference type="ChEBI" id="CHEBI:15378"/>
        <dbReference type="ChEBI" id="CHEBI:43474"/>
        <dbReference type="ChEBI" id="CHEBI:59884"/>
        <dbReference type="ChEBI" id="CHEBI:61314"/>
        <dbReference type="EC" id="3.6.1.73"/>
    </reaction>
</comment>
<dbReference type="InterPro" id="IPR026533">
    <property type="entry name" value="NTPase/PRRC1"/>
</dbReference>
<evidence type="ECO:0000256" key="4">
    <source>
        <dbReference type="ARBA" id="ARBA00022741"/>
    </source>
</evidence>
<dbReference type="GO" id="GO:0009117">
    <property type="term" value="P:nucleotide metabolic process"/>
    <property type="evidence" value="ECO:0007669"/>
    <property type="project" value="UniProtKB-KW"/>
</dbReference>
<evidence type="ECO:0000256" key="7">
    <source>
        <dbReference type="ARBA" id="ARBA00023080"/>
    </source>
</evidence>
<keyword evidence="5" id="KW-0378">Hydrolase</keyword>
<dbReference type="InterPro" id="IPR002786">
    <property type="entry name" value="Non_canon_purine_NTPase"/>
</dbReference>
<dbReference type="InterPro" id="IPR050299">
    <property type="entry name" value="YjjX_NTPase"/>
</dbReference>
<comment type="catalytic activity">
    <reaction evidence="10">
        <text>ITP + H2O = IDP + phosphate + H(+)</text>
        <dbReference type="Rhea" id="RHEA:28330"/>
        <dbReference type="ChEBI" id="CHEBI:15377"/>
        <dbReference type="ChEBI" id="CHEBI:15378"/>
        <dbReference type="ChEBI" id="CHEBI:43474"/>
        <dbReference type="ChEBI" id="CHEBI:58280"/>
        <dbReference type="ChEBI" id="CHEBI:61402"/>
        <dbReference type="EC" id="3.6.1.73"/>
    </reaction>
</comment>
<proteinExistence type="inferred from homology"/>
<dbReference type="InterPro" id="IPR029001">
    <property type="entry name" value="ITPase-like_fam"/>
</dbReference>
<dbReference type="PANTHER" id="PTHR34699:SF2">
    <property type="entry name" value="NON-CANONICAL PURINE NTP PHOSPHATASE_PRRC1 DOMAIN-CONTAINING PROTEIN"/>
    <property type="match status" value="1"/>
</dbReference>
<dbReference type="GO" id="GO:0000166">
    <property type="term" value="F:nucleotide binding"/>
    <property type="evidence" value="ECO:0007669"/>
    <property type="project" value="UniProtKB-KW"/>
</dbReference>
<evidence type="ECO:0000259" key="12">
    <source>
        <dbReference type="Pfam" id="PF01931"/>
    </source>
</evidence>
<evidence type="ECO:0000256" key="9">
    <source>
        <dbReference type="ARBA" id="ARBA00038901"/>
    </source>
</evidence>
<dbReference type="GO" id="GO:0046872">
    <property type="term" value="F:metal ion binding"/>
    <property type="evidence" value="ECO:0007669"/>
    <property type="project" value="UniProtKB-KW"/>
</dbReference>
<accession>A0A139AB30</accession>
<dbReference type="Pfam" id="PF01931">
    <property type="entry name" value="NTPase_I-T"/>
    <property type="match status" value="1"/>
</dbReference>
<evidence type="ECO:0000256" key="6">
    <source>
        <dbReference type="ARBA" id="ARBA00022842"/>
    </source>
</evidence>
<evidence type="ECO:0000256" key="2">
    <source>
        <dbReference type="ARBA" id="ARBA00001946"/>
    </source>
</evidence>
<keyword evidence="4" id="KW-0547">Nucleotide-binding</keyword>
<sequence length="193" mass="20431">MSTTQQSSSDSATAPVRIAVGSQNAAKLRAVKTACDKIFAPRTVEVVGTSVSSEVSDQPLSDEEAMKGAINRAKSALAATEGAMYGVGLEGGAHQIGFRWFECGWIAVIDPSGQLGLGTSARFELSPKIMRRILSGNEELAQVMDDLSGTKDVRNNMGAMGLLTNGNVDRDVAYAQGVHFAFAPFVSDPVYWV</sequence>
<gene>
    <name evidence="13" type="ORF">M427DRAFT_99971</name>
</gene>
<dbReference type="PANTHER" id="PTHR34699">
    <property type="match status" value="1"/>
</dbReference>
<comment type="cofactor">
    <cofactor evidence="2">
        <name>Mg(2+)</name>
        <dbReference type="ChEBI" id="CHEBI:18420"/>
    </cofactor>
</comment>
<dbReference type="SUPFAM" id="SSF52972">
    <property type="entry name" value="ITPase-like"/>
    <property type="match status" value="1"/>
</dbReference>
<dbReference type="GO" id="GO:0006772">
    <property type="term" value="P:thiamine metabolic process"/>
    <property type="evidence" value="ECO:0007669"/>
    <property type="project" value="TreeGrafter"/>
</dbReference>
<keyword evidence="14" id="KW-1185">Reference proteome</keyword>
<keyword evidence="8" id="KW-0464">Manganese</keyword>
<dbReference type="EMBL" id="KQ965772">
    <property type="protein sequence ID" value="KXS14032.1"/>
    <property type="molecule type" value="Genomic_DNA"/>
</dbReference>
<dbReference type="EC" id="3.6.1.73" evidence="9"/>
<dbReference type="Gene3D" id="3.90.950.10">
    <property type="match status" value="1"/>
</dbReference>
<comment type="cofactor">
    <cofactor evidence="1">
        <name>Mn(2+)</name>
        <dbReference type="ChEBI" id="CHEBI:29035"/>
    </cofactor>
</comment>
<dbReference type="OMA" id="ADYWVGI"/>
<dbReference type="HAMAP" id="MF_00648">
    <property type="entry name" value="Non_canon_purine_NTPase_YjjX"/>
    <property type="match status" value="1"/>
</dbReference>
<dbReference type="NCBIfam" id="TIGR00258">
    <property type="entry name" value="inosine/xanthosine triphosphatase"/>
    <property type="match status" value="1"/>
</dbReference>
<keyword evidence="6" id="KW-0460">Magnesium</keyword>
<evidence type="ECO:0000256" key="1">
    <source>
        <dbReference type="ARBA" id="ARBA00001936"/>
    </source>
</evidence>
<evidence type="ECO:0000256" key="8">
    <source>
        <dbReference type="ARBA" id="ARBA00023211"/>
    </source>
</evidence>
<evidence type="ECO:0000256" key="10">
    <source>
        <dbReference type="ARBA" id="ARBA00048174"/>
    </source>
</evidence>
<keyword evidence="3" id="KW-0479">Metal-binding</keyword>
<evidence type="ECO:0000256" key="11">
    <source>
        <dbReference type="ARBA" id="ARBA00048781"/>
    </source>
</evidence>
<evidence type="ECO:0000313" key="13">
    <source>
        <dbReference type="EMBL" id="KXS14032.1"/>
    </source>
</evidence>
<dbReference type="Proteomes" id="UP000070544">
    <property type="component" value="Unassembled WGS sequence"/>
</dbReference>
<dbReference type="FunFam" id="3.90.950.10:FF:000002">
    <property type="entry name" value="Inosine/xanthosine triphosphatase"/>
    <property type="match status" value="1"/>
</dbReference>
<dbReference type="OrthoDB" id="300709at2759"/>
<feature type="domain" description="Non-canonical purine NTP phosphatase/PRRC1" evidence="12">
    <location>
        <begin position="21"/>
        <end position="186"/>
    </location>
</feature>
<evidence type="ECO:0000256" key="3">
    <source>
        <dbReference type="ARBA" id="ARBA00022723"/>
    </source>
</evidence>
<organism evidence="13 14">
    <name type="scientific">Gonapodya prolifera (strain JEL478)</name>
    <name type="common">Monoblepharis prolifera</name>
    <dbReference type="NCBI Taxonomy" id="1344416"/>
    <lineage>
        <taxon>Eukaryota</taxon>
        <taxon>Fungi</taxon>
        <taxon>Fungi incertae sedis</taxon>
        <taxon>Chytridiomycota</taxon>
        <taxon>Chytridiomycota incertae sedis</taxon>
        <taxon>Monoblepharidomycetes</taxon>
        <taxon>Monoblepharidales</taxon>
        <taxon>Gonapodyaceae</taxon>
        <taxon>Gonapodya</taxon>
    </lineage>
</organism>
<dbReference type="AlphaFoldDB" id="A0A139AB30"/>
<reference evidence="13 14" key="1">
    <citation type="journal article" date="2015" name="Genome Biol. Evol.">
        <title>Phylogenomic analyses indicate that early fungi evolved digesting cell walls of algal ancestors of land plants.</title>
        <authorList>
            <person name="Chang Y."/>
            <person name="Wang S."/>
            <person name="Sekimoto S."/>
            <person name="Aerts A.L."/>
            <person name="Choi C."/>
            <person name="Clum A."/>
            <person name="LaButti K.M."/>
            <person name="Lindquist E.A."/>
            <person name="Yee Ngan C."/>
            <person name="Ohm R.A."/>
            <person name="Salamov A.A."/>
            <person name="Grigoriev I.V."/>
            <person name="Spatafora J.W."/>
            <person name="Berbee M.L."/>
        </authorList>
    </citation>
    <scope>NUCLEOTIDE SEQUENCE [LARGE SCALE GENOMIC DNA]</scope>
    <source>
        <strain evidence="13 14">JEL478</strain>
    </source>
</reference>
<protein>
    <recommendedName>
        <fullName evidence="9">inosine/xanthosine triphosphatase</fullName>
        <ecNumber evidence="9">3.6.1.73</ecNumber>
    </recommendedName>
</protein>
<dbReference type="GO" id="GO:0103023">
    <property type="term" value="F:ITPase activity"/>
    <property type="evidence" value="ECO:0007669"/>
    <property type="project" value="UniProtKB-EC"/>
</dbReference>